<dbReference type="RefSeq" id="WP_194097297.1">
    <property type="nucleotide sequence ID" value="NZ_JADFTZ010000007.1"/>
</dbReference>
<dbReference type="Gene3D" id="2.40.160.20">
    <property type="match status" value="1"/>
</dbReference>
<organism evidence="3 4">
    <name type="scientific">Flavobacterium proteolyticum</name>
    <dbReference type="NCBI Taxonomy" id="2911683"/>
    <lineage>
        <taxon>Bacteria</taxon>
        <taxon>Pseudomonadati</taxon>
        <taxon>Bacteroidota</taxon>
        <taxon>Flavobacteriia</taxon>
        <taxon>Flavobacteriales</taxon>
        <taxon>Flavobacteriaceae</taxon>
        <taxon>Flavobacterium</taxon>
    </lineage>
</organism>
<name>A0ABR9WV27_9FLAO</name>
<feature type="domain" description="Outer membrane protein beta-barrel" evidence="2">
    <location>
        <begin position="19"/>
        <end position="171"/>
    </location>
</feature>
<feature type="signal peptide" evidence="1">
    <location>
        <begin position="1"/>
        <end position="19"/>
    </location>
</feature>
<dbReference type="InterPro" id="IPR011250">
    <property type="entry name" value="OMP/PagP_B-barrel"/>
</dbReference>
<dbReference type="SUPFAM" id="SSF56925">
    <property type="entry name" value="OMPA-like"/>
    <property type="match status" value="1"/>
</dbReference>
<dbReference type="Pfam" id="PF13568">
    <property type="entry name" value="OMP_b-brl_2"/>
    <property type="match status" value="1"/>
</dbReference>
<evidence type="ECO:0000256" key="1">
    <source>
        <dbReference type="SAM" id="SignalP"/>
    </source>
</evidence>
<protein>
    <submittedName>
        <fullName evidence="3">Porin family protein</fullName>
    </submittedName>
</protein>
<keyword evidence="1" id="KW-0732">Signal</keyword>
<gene>
    <name evidence="3" type="ORF">IM755_12260</name>
</gene>
<feature type="chain" id="PRO_5047328075" evidence="1">
    <location>
        <begin position="20"/>
        <end position="194"/>
    </location>
</feature>
<comment type="caution">
    <text evidence="3">The sequence shown here is derived from an EMBL/GenBank/DDBJ whole genome shotgun (WGS) entry which is preliminary data.</text>
</comment>
<keyword evidence="4" id="KW-1185">Reference proteome</keyword>
<dbReference type="Proteomes" id="UP000656274">
    <property type="component" value="Unassembled WGS sequence"/>
</dbReference>
<evidence type="ECO:0000313" key="3">
    <source>
        <dbReference type="EMBL" id="MBE9577483.1"/>
    </source>
</evidence>
<dbReference type="InterPro" id="IPR025665">
    <property type="entry name" value="Beta-barrel_OMP_2"/>
</dbReference>
<accession>A0ABR9WV27</accession>
<evidence type="ECO:0000259" key="2">
    <source>
        <dbReference type="Pfam" id="PF13568"/>
    </source>
</evidence>
<reference evidence="3 4" key="1">
    <citation type="submission" date="2020-10" db="EMBL/GenBank/DDBJ databases">
        <title>The genome sequence of Flavobacterium aquaticum 1Y8A.</title>
        <authorList>
            <person name="Liu Y."/>
        </authorList>
    </citation>
    <scope>NUCLEOTIDE SEQUENCE [LARGE SCALE GENOMIC DNA]</scope>
    <source>
        <strain evidence="3 4">1Y8A</strain>
    </source>
</reference>
<evidence type="ECO:0000313" key="4">
    <source>
        <dbReference type="Proteomes" id="UP000656274"/>
    </source>
</evidence>
<sequence>MKKILLSIVAILAFSFANAQSREKGAIELIPQIGYSSANYYGEESLDSNTLSGVSFGVGADYFFNDRWSLRSGLHYQTMGAKGSGGYEEKLNYITLPANANWHFGSTRKWNLNFGPSFSFLMKAENNFGDIKDQANTFQLGLAYGIGYKIEVNDKFSILIDLQGISGLTDVPKDSDFTIKNAYSSINVGGVFKL</sequence>
<proteinExistence type="predicted"/>
<dbReference type="EMBL" id="JADFTZ010000007">
    <property type="protein sequence ID" value="MBE9577483.1"/>
    <property type="molecule type" value="Genomic_DNA"/>
</dbReference>